<dbReference type="InterPro" id="IPR055684">
    <property type="entry name" value="DUF7260"/>
</dbReference>
<organism evidence="2 3">
    <name type="scientific">Halorubrum tropicale</name>
    <dbReference type="NCBI Taxonomy" id="1765655"/>
    <lineage>
        <taxon>Archaea</taxon>
        <taxon>Methanobacteriati</taxon>
        <taxon>Methanobacteriota</taxon>
        <taxon>Stenosarchaea group</taxon>
        <taxon>Halobacteria</taxon>
        <taxon>Halobacteriales</taxon>
        <taxon>Haloferacaceae</taxon>
        <taxon>Halorubrum</taxon>
    </lineage>
</organism>
<accession>A0A0N0BRD9</accession>
<name>A0A0N0BRD9_9EURY</name>
<sequence length="264" mass="29288">MSVDTYVERARTRVRTEREALDAKRTAFERFDRRVRSISTDPTPAASTSATAVTGTERRVRSADDARCRDVRQAFEETVRPHSLDDVEGSGDESLLETVRSELTESIALALSPATDASFSPQLKRTVVAETTARRNEVVALEAALSREAAHLSDAADAVDAVTERIVDLDETPLTALGFEALEARHETLDELRSRCADLARRRQEFLTGTTNNGVEAGVSHRQLPPYLYRDFPVDHPVLSTVATLDATCDDCQRAVRRHLVRRV</sequence>
<evidence type="ECO:0000313" key="3">
    <source>
        <dbReference type="Proteomes" id="UP000037747"/>
    </source>
</evidence>
<dbReference type="OrthoDB" id="213880at2157"/>
<gene>
    <name evidence="2" type="ORF">AMR74_09050</name>
</gene>
<dbReference type="EMBL" id="LIST01000003">
    <property type="protein sequence ID" value="KOX96573.1"/>
    <property type="molecule type" value="Genomic_DNA"/>
</dbReference>
<dbReference type="Pfam" id="PF23921">
    <property type="entry name" value="DUF7260"/>
    <property type="match status" value="1"/>
</dbReference>
<evidence type="ECO:0000313" key="2">
    <source>
        <dbReference type="EMBL" id="KOX96573.1"/>
    </source>
</evidence>
<protein>
    <recommendedName>
        <fullName evidence="1">DUF7260 domain-containing protein</fullName>
    </recommendedName>
</protein>
<proteinExistence type="predicted"/>
<dbReference type="RefSeq" id="WP_053771743.1">
    <property type="nucleotide sequence ID" value="NZ_LIST01000003.1"/>
</dbReference>
<feature type="domain" description="DUF7260" evidence="1">
    <location>
        <begin position="5"/>
        <end position="253"/>
    </location>
</feature>
<reference evidence="2 3" key="1">
    <citation type="submission" date="2015-08" db="EMBL/GenBank/DDBJ databases">
        <title>Genomes of Isolates from Cabo Rojo, PR.</title>
        <authorList>
            <person name="Sanchez-Nieves R.L."/>
            <person name="Montalvo-Rodriguez R."/>
        </authorList>
    </citation>
    <scope>NUCLEOTIDE SEQUENCE [LARGE SCALE GENOMIC DNA]</scope>
    <source>
        <strain evidence="2 3">5</strain>
    </source>
</reference>
<comment type="caution">
    <text evidence="2">The sequence shown here is derived from an EMBL/GenBank/DDBJ whole genome shotgun (WGS) entry which is preliminary data.</text>
</comment>
<keyword evidence="3" id="KW-1185">Reference proteome</keyword>
<dbReference type="PATRIC" id="fig|1705389.3.peg.2582"/>
<dbReference type="AlphaFoldDB" id="A0A0N0BRD9"/>
<evidence type="ECO:0000259" key="1">
    <source>
        <dbReference type="Pfam" id="PF23921"/>
    </source>
</evidence>
<dbReference type="Proteomes" id="UP000037747">
    <property type="component" value="Unassembled WGS sequence"/>
</dbReference>